<dbReference type="NCBIfam" id="NF000595">
    <property type="entry name" value="PRK00015.1-3"/>
    <property type="match status" value="1"/>
</dbReference>
<comment type="function">
    <text evidence="3 14 16">Endonuclease that specifically degrades the RNA of RNA-DNA hybrids.</text>
</comment>
<keyword evidence="8 14" id="KW-0963">Cytoplasm</keyword>
<dbReference type="EC" id="3.1.26.4" evidence="6 14"/>
<dbReference type="RefSeq" id="WP_071976664.1">
    <property type="nucleotide sequence ID" value="NZ_CP065424.1"/>
</dbReference>
<evidence type="ECO:0000256" key="3">
    <source>
        <dbReference type="ARBA" id="ARBA00004065"/>
    </source>
</evidence>
<evidence type="ECO:0000256" key="16">
    <source>
        <dbReference type="RuleBase" id="RU003515"/>
    </source>
</evidence>
<proteinExistence type="inferred from homology"/>
<dbReference type="GO" id="GO:0030145">
    <property type="term" value="F:manganese ion binding"/>
    <property type="evidence" value="ECO:0007669"/>
    <property type="project" value="UniProtKB-UniRule"/>
</dbReference>
<dbReference type="Pfam" id="PF01351">
    <property type="entry name" value="RNase_HII"/>
    <property type="match status" value="1"/>
</dbReference>
<name>A0A8E2I4T6_9BACI</name>
<dbReference type="EMBL" id="MTLA01000362">
    <property type="protein sequence ID" value="OOP66153.1"/>
    <property type="molecule type" value="Genomic_DNA"/>
</dbReference>
<evidence type="ECO:0000256" key="8">
    <source>
        <dbReference type="ARBA" id="ARBA00022490"/>
    </source>
</evidence>
<evidence type="ECO:0000256" key="15">
    <source>
        <dbReference type="PROSITE-ProRule" id="PRU01319"/>
    </source>
</evidence>
<dbReference type="InterPro" id="IPR001352">
    <property type="entry name" value="RNase_HII/HIII"/>
</dbReference>
<sequence>MKSNTIKDIKEALKTVVTLDDPFIQQLELDERKGVQKLLQNWYKEQENIKVQHEKFNEMMKYENKLAGQGFEYIVGIDEVGRGPLAGPVVAAAVILPKGFKLLGINDSKQLSEKKREEYYHYIVENAISVGIGLITAEEIDQLNIYEATKKAMLEAITNLSIRPDYCLIDAMKLNIPYPQQSIIKGDALSVSIAAASIVAKVTRDNLMKKYSITYPEYKFEQHMGYGTKEHLLAIKKYGPCPIHRKTFAPIKNS</sequence>
<keyword evidence="13 14" id="KW-0464">Manganese</keyword>
<evidence type="ECO:0000256" key="4">
    <source>
        <dbReference type="ARBA" id="ARBA00004496"/>
    </source>
</evidence>
<dbReference type="SUPFAM" id="SSF53098">
    <property type="entry name" value="Ribonuclease H-like"/>
    <property type="match status" value="1"/>
</dbReference>
<evidence type="ECO:0000259" key="17">
    <source>
        <dbReference type="PROSITE" id="PS51975"/>
    </source>
</evidence>
<keyword evidence="11 14" id="KW-0255">Endonuclease</keyword>
<reference evidence="18 19" key="1">
    <citation type="submission" date="2017-01" db="EMBL/GenBank/DDBJ databases">
        <title>Draft genome sequence of Bacillus oleronius.</title>
        <authorList>
            <person name="Allam M."/>
        </authorList>
    </citation>
    <scope>NUCLEOTIDE SEQUENCE [LARGE SCALE GENOMIC DNA]</scope>
    <source>
        <strain evidence="18 19">DSM 9356</strain>
    </source>
</reference>
<dbReference type="PANTHER" id="PTHR10954">
    <property type="entry name" value="RIBONUCLEASE H2 SUBUNIT A"/>
    <property type="match status" value="1"/>
</dbReference>
<feature type="binding site" evidence="14 15">
    <location>
        <position position="79"/>
    </location>
    <ligand>
        <name>a divalent metal cation</name>
        <dbReference type="ChEBI" id="CHEBI:60240"/>
    </ligand>
</feature>
<dbReference type="InterPro" id="IPR024567">
    <property type="entry name" value="RNase_HII/HIII_dom"/>
</dbReference>
<dbReference type="HAMAP" id="MF_00052_B">
    <property type="entry name" value="RNase_HII_B"/>
    <property type="match status" value="1"/>
</dbReference>
<comment type="similarity">
    <text evidence="5 14 16">Belongs to the RNase HII family.</text>
</comment>
<comment type="subcellular location">
    <subcellularLocation>
        <location evidence="4 14">Cytoplasm</location>
    </subcellularLocation>
</comment>
<keyword evidence="12 14" id="KW-0378">Hydrolase</keyword>
<evidence type="ECO:0000256" key="11">
    <source>
        <dbReference type="ARBA" id="ARBA00022759"/>
    </source>
</evidence>
<evidence type="ECO:0000313" key="19">
    <source>
        <dbReference type="Proteomes" id="UP000189761"/>
    </source>
</evidence>
<comment type="cofactor">
    <cofactor evidence="14 15">
        <name>Mn(2+)</name>
        <dbReference type="ChEBI" id="CHEBI:29035"/>
    </cofactor>
    <cofactor evidence="14 15">
        <name>Mg(2+)</name>
        <dbReference type="ChEBI" id="CHEBI:18420"/>
    </cofactor>
    <text evidence="14 15">Manganese or magnesium. Binds 1 divalent metal ion per monomer in the absence of substrate. May bind a second metal ion after substrate binding.</text>
</comment>
<dbReference type="GO" id="GO:0003723">
    <property type="term" value="F:RNA binding"/>
    <property type="evidence" value="ECO:0007669"/>
    <property type="project" value="UniProtKB-UniRule"/>
</dbReference>
<dbReference type="GO" id="GO:0032299">
    <property type="term" value="C:ribonuclease H2 complex"/>
    <property type="evidence" value="ECO:0007669"/>
    <property type="project" value="TreeGrafter"/>
</dbReference>
<keyword evidence="10 14" id="KW-0479">Metal-binding</keyword>
<dbReference type="Gene3D" id="3.30.420.10">
    <property type="entry name" value="Ribonuclease H-like superfamily/Ribonuclease H"/>
    <property type="match status" value="1"/>
</dbReference>
<evidence type="ECO:0000256" key="7">
    <source>
        <dbReference type="ARBA" id="ARBA00019179"/>
    </source>
</evidence>
<accession>A0A8E2I4T6</accession>
<evidence type="ECO:0000256" key="14">
    <source>
        <dbReference type="HAMAP-Rule" id="MF_00052"/>
    </source>
</evidence>
<dbReference type="CDD" id="cd07182">
    <property type="entry name" value="RNase_HII_bacteria_HII_like"/>
    <property type="match status" value="1"/>
</dbReference>
<protein>
    <recommendedName>
        <fullName evidence="7 14">Ribonuclease HII</fullName>
        <shortName evidence="14">RNase HII</shortName>
        <ecNumber evidence="6 14">3.1.26.4</ecNumber>
    </recommendedName>
</protein>
<dbReference type="InterPro" id="IPR036397">
    <property type="entry name" value="RNaseH_sf"/>
</dbReference>
<dbReference type="InterPro" id="IPR012337">
    <property type="entry name" value="RNaseH-like_sf"/>
</dbReference>
<dbReference type="GO" id="GO:0043137">
    <property type="term" value="P:DNA replication, removal of RNA primer"/>
    <property type="evidence" value="ECO:0007669"/>
    <property type="project" value="TreeGrafter"/>
</dbReference>
<comment type="caution">
    <text evidence="18">The sequence shown here is derived from an EMBL/GenBank/DDBJ whole genome shotgun (WGS) entry which is preliminary data.</text>
</comment>
<keyword evidence="19" id="KW-1185">Reference proteome</keyword>
<dbReference type="GO" id="GO:0006298">
    <property type="term" value="P:mismatch repair"/>
    <property type="evidence" value="ECO:0007669"/>
    <property type="project" value="TreeGrafter"/>
</dbReference>
<evidence type="ECO:0000313" key="18">
    <source>
        <dbReference type="EMBL" id="OOP66153.1"/>
    </source>
</evidence>
<feature type="domain" description="RNase H type-2" evidence="17">
    <location>
        <begin position="72"/>
        <end position="254"/>
    </location>
</feature>
<dbReference type="Proteomes" id="UP000189761">
    <property type="component" value="Unassembled WGS sequence"/>
</dbReference>
<evidence type="ECO:0000256" key="10">
    <source>
        <dbReference type="ARBA" id="ARBA00022723"/>
    </source>
</evidence>
<dbReference type="AlphaFoldDB" id="A0A8E2I4T6"/>
<gene>
    <name evidence="14" type="primary">rnhB</name>
    <name evidence="18" type="ORF">BWZ43_22505</name>
</gene>
<dbReference type="PANTHER" id="PTHR10954:SF18">
    <property type="entry name" value="RIBONUCLEASE HII"/>
    <property type="match status" value="1"/>
</dbReference>
<evidence type="ECO:0000256" key="13">
    <source>
        <dbReference type="ARBA" id="ARBA00023211"/>
    </source>
</evidence>
<organism evidence="18 19">
    <name type="scientific">Heyndrickxia oleronia</name>
    <dbReference type="NCBI Taxonomy" id="38875"/>
    <lineage>
        <taxon>Bacteria</taxon>
        <taxon>Bacillati</taxon>
        <taxon>Bacillota</taxon>
        <taxon>Bacilli</taxon>
        <taxon>Bacillales</taxon>
        <taxon>Bacillaceae</taxon>
        <taxon>Heyndrickxia</taxon>
    </lineage>
</organism>
<evidence type="ECO:0000256" key="9">
    <source>
        <dbReference type="ARBA" id="ARBA00022722"/>
    </source>
</evidence>
<dbReference type="FunFam" id="3.30.420.10:FF:000006">
    <property type="entry name" value="Ribonuclease HII"/>
    <property type="match status" value="1"/>
</dbReference>
<dbReference type="GO" id="GO:0004523">
    <property type="term" value="F:RNA-DNA hybrid ribonuclease activity"/>
    <property type="evidence" value="ECO:0007669"/>
    <property type="project" value="UniProtKB-UniRule"/>
</dbReference>
<evidence type="ECO:0000256" key="1">
    <source>
        <dbReference type="ARBA" id="ARBA00000077"/>
    </source>
</evidence>
<dbReference type="NCBIfam" id="NF000594">
    <property type="entry name" value="PRK00015.1-1"/>
    <property type="match status" value="1"/>
</dbReference>
<comment type="catalytic activity">
    <reaction evidence="1 14 15 16">
        <text>Endonucleolytic cleavage to 5'-phosphomonoester.</text>
        <dbReference type="EC" id="3.1.26.4"/>
    </reaction>
</comment>
<feature type="binding site" evidence="14 15">
    <location>
        <position position="170"/>
    </location>
    <ligand>
        <name>a divalent metal cation</name>
        <dbReference type="ChEBI" id="CHEBI:60240"/>
    </ligand>
</feature>
<evidence type="ECO:0000256" key="6">
    <source>
        <dbReference type="ARBA" id="ARBA00012180"/>
    </source>
</evidence>
<evidence type="ECO:0000256" key="5">
    <source>
        <dbReference type="ARBA" id="ARBA00007383"/>
    </source>
</evidence>
<keyword evidence="9 14" id="KW-0540">Nuclease</keyword>
<evidence type="ECO:0000256" key="2">
    <source>
        <dbReference type="ARBA" id="ARBA00001946"/>
    </source>
</evidence>
<dbReference type="GO" id="GO:0005737">
    <property type="term" value="C:cytoplasm"/>
    <property type="evidence" value="ECO:0007669"/>
    <property type="project" value="UniProtKB-SubCell"/>
</dbReference>
<evidence type="ECO:0000256" key="12">
    <source>
        <dbReference type="ARBA" id="ARBA00022801"/>
    </source>
</evidence>
<feature type="binding site" evidence="14 15">
    <location>
        <position position="78"/>
    </location>
    <ligand>
        <name>a divalent metal cation</name>
        <dbReference type="ChEBI" id="CHEBI:60240"/>
    </ligand>
</feature>
<dbReference type="PROSITE" id="PS51975">
    <property type="entry name" value="RNASE_H_2"/>
    <property type="match status" value="1"/>
</dbReference>
<comment type="cofactor">
    <cofactor evidence="2">
        <name>Mg(2+)</name>
        <dbReference type="ChEBI" id="CHEBI:18420"/>
    </cofactor>
</comment>
<dbReference type="InterPro" id="IPR022898">
    <property type="entry name" value="RNase_HII"/>
</dbReference>